<gene>
    <name evidence="2" type="primary">ORF25397</name>
</gene>
<evidence type="ECO:0000256" key="1">
    <source>
        <dbReference type="SAM" id="MobiDB-lite"/>
    </source>
</evidence>
<feature type="region of interest" description="Disordered" evidence="1">
    <location>
        <begin position="1"/>
        <end position="33"/>
    </location>
</feature>
<reference evidence="2" key="1">
    <citation type="submission" date="2014-12" db="EMBL/GenBank/DDBJ databases">
        <title>Insight into the proteome of Arion vulgaris.</title>
        <authorList>
            <person name="Aradska J."/>
            <person name="Bulat T."/>
            <person name="Smidak R."/>
            <person name="Sarate P."/>
            <person name="Gangsoo J."/>
            <person name="Sialana F."/>
            <person name="Bilban M."/>
            <person name="Lubec G."/>
        </authorList>
    </citation>
    <scope>NUCLEOTIDE SEQUENCE</scope>
    <source>
        <tissue evidence="2">Skin</tissue>
    </source>
</reference>
<accession>A0A0B6YH09</accession>
<protein>
    <submittedName>
        <fullName evidence="2">Uncharacterized protein</fullName>
    </submittedName>
</protein>
<sequence>YYGVKGTSIDPNIVSEKSYSPSNHKRKLPDKGSTGTLKLVLKRRTTDNFIVKKSLANTKELSDKLIAAVSLEKSDSEYEFDPQAADNGCNQPFIVRRRTLSATSLQN</sequence>
<proteinExistence type="predicted"/>
<evidence type="ECO:0000313" key="2">
    <source>
        <dbReference type="EMBL" id="CEK55513.1"/>
    </source>
</evidence>
<feature type="non-terminal residue" evidence="2">
    <location>
        <position position="1"/>
    </location>
</feature>
<organism evidence="2">
    <name type="scientific">Arion vulgaris</name>
    <dbReference type="NCBI Taxonomy" id="1028688"/>
    <lineage>
        <taxon>Eukaryota</taxon>
        <taxon>Metazoa</taxon>
        <taxon>Spiralia</taxon>
        <taxon>Lophotrochozoa</taxon>
        <taxon>Mollusca</taxon>
        <taxon>Gastropoda</taxon>
        <taxon>Heterobranchia</taxon>
        <taxon>Euthyneura</taxon>
        <taxon>Panpulmonata</taxon>
        <taxon>Eupulmonata</taxon>
        <taxon>Stylommatophora</taxon>
        <taxon>Helicina</taxon>
        <taxon>Arionoidea</taxon>
        <taxon>Arionidae</taxon>
        <taxon>Arion</taxon>
    </lineage>
</organism>
<dbReference type="AlphaFoldDB" id="A0A0B6YH09"/>
<name>A0A0B6YH09_9EUPU</name>
<dbReference type="EMBL" id="HACG01008648">
    <property type="protein sequence ID" value="CEK55513.1"/>
    <property type="molecule type" value="Transcribed_RNA"/>
</dbReference>
<feature type="non-terminal residue" evidence="2">
    <location>
        <position position="107"/>
    </location>
</feature>